<reference evidence="2" key="2">
    <citation type="submission" date="2025-09" db="UniProtKB">
        <authorList>
            <consortium name="Ensembl"/>
        </authorList>
    </citation>
    <scope>IDENTIFICATION</scope>
</reference>
<dbReference type="PANTHER" id="PTHR22796:SF7">
    <property type="entry name" value="INTERFERON-INDUCED VERY LARGE GTPASE 1-LIKE"/>
    <property type="match status" value="1"/>
</dbReference>
<dbReference type="Ensembl" id="ENSACIT00000000617.1">
    <property type="protein sequence ID" value="ENSACIP00000000591.1"/>
    <property type="gene ID" value="ENSACIG00000000537.1"/>
</dbReference>
<organism evidence="2 3">
    <name type="scientific">Amphilophus citrinellus</name>
    <name type="common">Midas cichlid</name>
    <name type="synonym">Cichlasoma citrinellum</name>
    <dbReference type="NCBI Taxonomy" id="61819"/>
    <lineage>
        <taxon>Eukaryota</taxon>
        <taxon>Metazoa</taxon>
        <taxon>Chordata</taxon>
        <taxon>Craniata</taxon>
        <taxon>Vertebrata</taxon>
        <taxon>Euteleostomi</taxon>
        <taxon>Actinopterygii</taxon>
        <taxon>Neopterygii</taxon>
        <taxon>Teleostei</taxon>
        <taxon>Neoteleostei</taxon>
        <taxon>Acanthomorphata</taxon>
        <taxon>Ovalentaria</taxon>
        <taxon>Cichlomorphae</taxon>
        <taxon>Cichliformes</taxon>
        <taxon>Cichlidae</taxon>
        <taxon>New World cichlids</taxon>
        <taxon>Cichlasomatinae</taxon>
        <taxon>Heroini</taxon>
        <taxon>Amphilophus</taxon>
    </lineage>
</organism>
<dbReference type="GeneTree" id="ENSGT00940000154390"/>
<accession>A0A3Q0QU24</accession>
<protein>
    <recommendedName>
        <fullName evidence="1">Up-regulator of cell proliferation-like domain-containing protein</fullName>
    </recommendedName>
</protein>
<evidence type="ECO:0000313" key="2">
    <source>
        <dbReference type="Ensembl" id="ENSACIP00000000591.1"/>
    </source>
</evidence>
<keyword evidence="3" id="KW-1185">Reference proteome</keyword>
<name>A0A3Q0QU24_AMPCI</name>
<dbReference type="Pfam" id="PF25496">
    <property type="entry name" value="URGCP"/>
    <property type="match status" value="1"/>
</dbReference>
<evidence type="ECO:0000313" key="3">
    <source>
        <dbReference type="Proteomes" id="UP000261340"/>
    </source>
</evidence>
<dbReference type="Proteomes" id="UP000261340">
    <property type="component" value="Unplaced"/>
</dbReference>
<proteinExistence type="predicted"/>
<feature type="domain" description="Up-regulator of cell proliferation-like" evidence="1">
    <location>
        <begin position="115"/>
        <end position="414"/>
    </location>
</feature>
<dbReference type="InterPro" id="IPR057365">
    <property type="entry name" value="URGCP"/>
</dbReference>
<dbReference type="STRING" id="61819.ENSACIP00000000591"/>
<dbReference type="AlphaFoldDB" id="A0A3Q0QU24"/>
<dbReference type="OMA" id="IYMSAST"/>
<evidence type="ECO:0000259" key="1">
    <source>
        <dbReference type="Pfam" id="PF25496"/>
    </source>
</evidence>
<reference evidence="2" key="1">
    <citation type="submission" date="2025-08" db="UniProtKB">
        <authorList>
            <consortium name="Ensembl"/>
        </authorList>
    </citation>
    <scope>IDENTIFICATION</scope>
</reference>
<dbReference type="PANTHER" id="PTHR22796">
    <property type="entry name" value="URG4-RELATED"/>
    <property type="match status" value="1"/>
</dbReference>
<sequence>TKKRECGFGKQFSNTSNEVLRSKLRDVLHKLGLEAYQTTPLDLASMLNINTWTLGNQPSLEPKDLPKAFLQRLWLFRQDARSLCCQSLHNVILNDDNKSTVQVLSSFEGDSQYAINPLDLITSIYMSASTFLQQEISKHMMQCHFSVPLILPNIDPEEPNCFLLWTLRGIVAQWRAHYLDKYTRIQEGDLASTCMPLVSCVRLGRCDVSKSQVLNYMLRGFTSSSETFLHREMEGGQLPRRLSNGLVEVGWHLPTGDTNRDIFPVPLVISNLRGDASAHEKCLTLLCKASSAVVIFCGDLREKEKQLLASCKDVASKLILVDILDTERNESRVVGFVDENLEEYIGLPKESVIQGRGLSEETLAVKLCDTLKNLLPDRLKLVTLEEAAKLAVELGLDVDEGPVCQKAVATVEEMLKDLDEGSAEYRQRQLPLQGPLWSKLAELEKAESKQRKEREEINPQLQNKKKDILTELSNYKMTPPCTDVYIFLLGYSNKTG</sequence>